<dbReference type="EMBL" id="JBBPBM010000038">
    <property type="protein sequence ID" value="KAK8527821.1"/>
    <property type="molecule type" value="Genomic_DNA"/>
</dbReference>
<reference evidence="2 3" key="1">
    <citation type="journal article" date="2024" name="G3 (Bethesda)">
        <title>Genome assembly of Hibiscus sabdariffa L. provides insights into metabolisms of medicinal natural products.</title>
        <authorList>
            <person name="Kim T."/>
        </authorList>
    </citation>
    <scope>NUCLEOTIDE SEQUENCE [LARGE SCALE GENOMIC DNA]</scope>
    <source>
        <strain evidence="2">TK-2024</strain>
        <tissue evidence="2">Old leaves</tissue>
    </source>
</reference>
<sequence>MVMSARHFVSIGNEGVKTPSLTTHPSRSAEEKSGPKKVNLGVPSVILPLNHGSFTDVLILGLTVQEKIGLVGWRIKQRQIVCDMDMIINEPITLCKWKIQDEKNEY</sequence>
<organism evidence="2 3">
    <name type="scientific">Hibiscus sabdariffa</name>
    <name type="common">roselle</name>
    <dbReference type="NCBI Taxonomy" id="183260"/>
    <lineage>
        <taxon>Eukaryota</taxon>
        <taxon>Viridiplantae</taxon>
        <taxon>Streptophyta</taxon>
        <taxon>Embryophyta</taxon>
        <taxon>Tracheophyta</taxon>
        <taxon>Spermatophyta</taxon>
        <taxon>Magnoliopsida</taxon>
        <taxon>eudicotyledons</taxon>
        <taxon>Gunneridae</taxon>
        <taxon>Pentapetalae</taxon>
        <taxon>rosids</taxon>
        <taxon>malvids</taxon>
        <taxon>Malvales</taxon>
        <taxon>Malvaceae</taxon>
        <taxon>Malvoideae</taxon>
        <taxon>Hibiscus</taxon>
    </lineage>
</organism>
<protein>
    <submittedName>
        <fullName evidence="2">Uncharacterized protein</fullName>
    </submittedName>
</protein>
<keyword evidence="3" id="KW-1185">Reference proteome</keyword>
<name>A0ABR2D2I0_9ROSI</name>
<proteinExistence type="predicted"/>
<evidence type="ECO:0000256" key="1">
    <source>
        <dbReference type="SAM" id="MobiDB-lite"/>
    </source>
</evidence>
<comment type="caution">
    <text evidence="2">The sequence shown here is derived from an EMBL/GenBank/DDBJ whole genome shotgun (WGS) entry which is preliminary data.</text>
</comment>
<dbReference type="Proteomes" id="UP001472677">
    <property type="component" value="Unassembled WGS sequence"/>
</dbReference>
<evidence type="ECO:0000313" key="2">
    <source>
        <dbReference type="EMBL" id="KAK8527821.1"/>
    </source>
</evidence>
<gene>
    <name evidence="2" type="ORF">V6N12_055020</name>
</gene>
<accession>A0ABR2D2I0</accession>
<feature type="region of interest" description="Disordered" evidence="1">
    <location>
        <begin position="1"/>
        <end position="36"/>
    </location>
</feature>
<evidence type="ECO:0000313" key="3">
    <source>
        <dbReference type="Proteomes" id="UP001472677"/>
    </source>
</evidence>